<dbReference type="InterPro" id="IPR041413">
    <property type="entry name" value="MLTR_LBD"/>
</dbReference>
<evidence type="ECO:0000313" key="2">
    <source>
        <dbReference type="EMBL" id="MBB4892558.1"/>
    </source>
</evidence>
<dbReference type="Gene3D" id="1.10.260.40">
    <property type="entry name" value="lambda repressor-like DNA-binding domains"/>
    <property type="match status" value="1"/>
</dbReference>
<keyword evidence="3" id="KW-1185">Reference proteome</keyword>
<comment type="caution">
    <text evidence="2">The sequence shown here is derived from an EMBL/GenBank/DDBJ whole genome shotgun (WGS) entry which is preliminary data.</text>
</comment>
<name>A0A7W7LMR7_9ACTN</name>
<dbReference type="Pfam" id="PF13560">
    <property type="entry name" value="HTH_31"/>
    <property type="match status" value="1"/>
</dbReference>
<gene>
    <name evidence="2" type="ORF">FHS39_001569</name>
</gene>
<organism evidence="2 3">
    <name type="scientific">Streptomyces olivoverticillatus</name>
    <dbReference type="NCBI Taxonomy" id="66427"/>
    <lineage>
        <taxon>Bacteria</taxon>
        <taxon>Bacillati</taxon>
        <taxon>Actinomycetota</taxon>
        <taxon>Actinomycetes</taxon>
        <taxon>Kitasatosporales</taxon>
        <taxon>Streptomycetaceae</taxon>
        <taxon>Streptomyces</taxon>
    </lineage>
</organism>
<proteinExistence type="predicted"/>
<dbReference type="InterPro" id="IPR010982">
    <property type="entry name" value="Lambda_DNA-bd_dom_sf"/>
</dbReference>
<protein>
    <submittedName>
        <fullName evidence="2">Transcriptional regulator with XRE-family HTH domain</fullName>
    </submittedName>
</protein>
<dbReference type="Proteomes" id="UP000556084">
    <property type="component" value="Unassembled WGS sequence"/>
</dbReference>
<evidence type="ECO:0000313" key="3">
    <source>
        <dbReference type="Proteomes" id="UP000556084"/>
    </source>
</evidence>
<accession>A0A7W7LMR7</accession>
<evidence type="ECO:0000259" key="1">
    <source>
        <dbReference type="Pfam" id="PF17765"/>
    </source>
</evidence>
<dbReference type="AlphaFoldDB" id="A0A7W7LMR7"/>
<dbReference type="GO" id="GO:0003677">
    <property type="term" value="F:DNA binding"/>
    <property type="evidence" value="ECO:0007669"/>
    <property type="project" value="InterPro"/>
</dbReference>
<feature type="domain" description="MmyB-like transcription regulator ligand binding" evidence="1">
    <location>
        <begin position="120"/>
        <end position="286"/>
    </location>
</feature>
<dbReference type="PANTHER" id="PTHR35010:SF2">
    <property type="entry name" value="BLL4672 PROTEIN"/>
    <property type="match status" value="1"/>
</dbReference>
<reference evidence="2 3" key="1">
    <citation type="submission" date="2020-08" db="EMBL/GenBank/DDBJ databases">
        <title>Genomic Encyclopedia of Type Strains, Phase III (KMG-III): the genomes of soil and plant-associated and newly described type strains.</title>
        <authorList>
            <person name="Whitman W."/>
        </authorList>
    </citation>
    <scope>NUCLEOTIDE SEQUENCE [LARGE SCALE GENOMIC DNA]</scope>
    <source>
        <strain evidence="2 3">CECT 3266</strain>
    </source>
</reference>
<sequence>MTMMTLTPPAVAGRTADDVRRRALAAFLRSRRERISPEQAGLPRGPRRRTPGLRREEVAQLAAVGVTWYTWLEQAREIQVSAQVLDAVARALMLDRGERSHLFALAGVVDPLPGTDSTAVTPALRRMLDALEPLPACLQNARYDILAHNRMYGRLMCDLDALPPEERNCLWLHFVSPEWRAAAVNGEEARRAMAAKFRSSMAEHIAEPAWKCLLRRLLDASEEFRRLWAEHEVVSVDVHKAAILNVPRAGLMRLDHTSLWTGPTPGTRLITFTPADAESDRALRRLHAQVSAGDRPGPGDDCAG</sequence>
<dbReference type="PANTHER" id="PTHR35010">
    <property type="entry name" value="BLL4672 PROTEIN-RELATED"/>
    <property type="match status" value="1"/>
</dbReference>
<dbReference type="Pfam" id="PF17765">
    <property type="entry name" value="MLTR_LBD"/>
    <property type="match status" value="1"/>
</dbReference>
<dbReference type="Gene3D" id="3.30.450.180">
    <property type="match status" value="1"/>
</dbReference>
<dbReference type="EMBL" id="JACHJH010000002">
    <property type="protein sequence ID" value="MBB4892558.1"/>
    <property type="molecule type" value="Genomic_DNA"/>
</dbReference>